<dbReference type="PANTHER" id="PTHR21716">
    <property type="entry name" value="TRANSMEMBRANE PROTEIN"/>
    <property type="match status" value="1"/>
</dbReference>
<keyword evidence="5 9" id="KW-0812">Transmembrane</keyword>
<accession>A0A9D1T9P5</accession>
<keyword evidence="7 9" id="KW-0472">Membrane</keyword>
<evidence type="ECO:0000256" key="3">
    <source>
        <dbReference type="ARBA" id="ARBA00022448"/>
    </source>
</evidence>
<name>A0A9D1T9P5_9FIRM</name>
<keyword evidence="3" id="KW-0813">Transport</keyword>
<feature type="transmembrane region" description="Helical" evidence="9">
    <location>
        <begin position="42"/>
        <end position="64"/>
    </location>
</feature>
<gene>
    <name evidence="10" type="ORF">IAB71_00210</name>
</gene>
<feature type="compositionally biased region" description="Basic and acidic residues" evidence="8">
    <location>
        <begin position="408"/>
        <end position="444"/>
    </location>
</feature>
<evidence type="ECO:0000256" key="2">
    <source>
        <dbReference type="ARBA" id="ARBA00009773"/>
    </source>
</evidence>
<organism evidence="10 11">
    <name type="scientific">Candidatus Scatomonas pullistercoris</name>
    <dbReference type="NCBI Taxonomy" id="2840920"/>
    <lineage>
        <taxon>Bacteria</taxon>
        <taxon>Bacillati</taxon>
        <taxon>Bacillota</taxon>
        <taxon>Clostridia</taxon>
        <taxon>Lachnospirales</taxon>
        <taxon>Lachnospiraceae</taxon>
        <taxon>Lachnospiraceae incertae sedis</taxon>
        <taxon>Candidatus Scatomonas</taxon>
    </lineage>
</organism>
<evidence type="ECO:0000313" key="11">
    <source>
        <dbReference type="Proteomes" id="UP000824169"/>
    </source>
</evidence>
<feature type="transmembrane region" description="Helical" evidence="9">
    <location>
        <begin position="9"/>
        <end position="30"/>
    </location>
</feature>
<evidence type="ECO:0000256" key="7">
    <source>
        <dbReference type="ARBA" id="ARBA00023136"/>
    </source>
</evidence>
<keyword evidence="4" id="KW-1003">Cell membrane</keyword>
<protein>
    <submittedName>
        <fullName evidence="10">AI-2E family transporter</fullName>
    </submittedName>
</protein>
<keyword evidence="6 9" id="KW-1133">Transmembrane helix</keyword>
<feature type="transmembrane region" description="Helical" evidence="9">
    <location>
        <begin position="187"/>
        <end position="210"/>
    </location>
</feature>
<evidence type="ECO:0000256" key="6">
    <source>
        <dbReference type="ARBA" id="ARBA00022989"/>
    </source>
</evidence>
<dbReference type="InterPro" id="IPR002549">
    <property type="entry name" value="AI-2E-like"/>
</dbReference>
<feature type="transmembrane region" description="Helical" evidence="9">
    <location>
        <begin position="260"/>
        <end position="283"/>
    </location>
</feature>
<evidence type="ECO:0000256" key="1">
    <source>
        <dbReference type="ARBA" id="ARBA00004651"/>
    </source>
</evidence>
<feature type="transmembrane region" description="Helical" evidence="9">
    <location>
        <begin position="90"/>
        <end position="115"/>
    </location>
</feature>
<dbReference type="GO" id="GO:0055085">
    <property type="term" value="P:transmembrane transport"/>
    <property type="evidence" value="ECO:0007669"/>
    <property type="project" value="TreeGrafter"/>
</dbReference>
<comment type="caution">
    <text evidence="10">The sequence shown here is derived from an EMBL/GenBank/DDBJ whole genome shotgun (WGS) entry which is preliminary data.</text>
</comment>
<evidence type="ECO:0000256" key="4">
    <source>
        <dbReference type="ARBA" id="ARBA00022475"/>
    </source>
</evidence>
<dbReference type="AlphaFoldDB" id="A0A9D1T9P5"/>
<dbReference type="GO" id="GO:0005886">
    <property type="term" value="C:plasma membrane"/>
    <property type="evidence" value="ECO:0007669"/>
    <property type="project" value="UniProtKB-SubCell"/>
</dbReference>
<feature type="region of interest" description="Disordered" evidence="8">
    <location>
        <begin position="407"/>
        <end position="444"/>
    </location>
</feature>
<comment type="similarity">
    <text evidence="2">Belongs to the autoinducer-2 exporter (AI-2E) (TC 2.A.86) family.</text>
</comment>
<evidence type="ECO:0000256" key="8">
    <source>
        <dbReference type="SAM" id="MobiDB-lite"/>
    </source>
</evidence>
<dbReference type="PANTHER" id="PTHR21716:SF53">
    <property type="entry name" value="PERMEASE PERM-RELATED"/>
    <property type="match status" value="1"/>
</dbReference>
<comment type="subcellular location">
    <subcellularLocation>
        <location evidence="1">Cell membrane</location>
        <topology evidence="1">Multi-pass membrane protein</topology>
    </subcellularLocation>
</comment>
<dbReference type="Pfam" id="PF01594">
    <property type="entry name" value="AI-2E_transport"/>
    <property type="match status" value="1"/>
</dbReference>
<sequence>MKFRPDKKYLYWGLTLFLALAASILFYFVIFHMDSLRRGFNLIISILMPLIIGLLIAYVMWPLVRLIETKLFLKLLQKLKIQYARKGEKAIRLASILISLFLFIFAIYLLLALLIPQLFNSIVSIVENFPRYIDNIQEWISSFFQNNPEMEDTINNLIANFSSRAEGWMNQDLLPQLNNLLRNLSSGLLGVINFLKNFILGIIVSIYVLYSKESLIANAKKGLYAVCRTKRANQIIRDCQYIDATFGKYIIGMTLDSLNIAVWCYIGLLILGMPYALLISVVVGATNFIPFFGPYLGAIPSAVLIFMVNPIQALYFVIFIFVLQQIDGNFIAPRILGDSTGMSSLMVLIAIMIFGGLFGIPGMLIGVPLFAVICTIVRHFIESRLESRKLPKEQEFYKGLDHIDEESHEAVRTNRGREIRKEEAFTFRRSGGKQEEDTDTKPKK</sequence>
<evidence type="ECO:0000256" key="5">
    <source>
        <dbReference type="ARBA" id="ARBA00022692"/>
    </source>
</evidence>
<evidence type="ECO:0000256" key="9">
    <source>
        <dbReference type="SAM" id="Phobius"/>
    </source>
</evidence>
<dbReference type="EMBL" id="DVOO01000002">
    <property type="protein sequence ID" value="HIV24208.1"/>
    <property type="molecule type" value="Genomic_DNA"/>
</dbReference>
<proteinExistence type="inferred from homology"/>
<dbReference type="Proteomes" id="UP000824169">
    <property type="component" value="Unassembled WGS sequence"/>
</dbReference>
<reference evidence="10" key="2">
    <citation type="journal article" date="2021" name="PeerJ">
        <title>Extensive microbial diversity within the chicken gut microbiome revealed by metagenomics and culture.</title>
        <authorList>
            <person name="Gilroy R."/>
            <person name="Ravi A."/>
            <person name="Getino M."/>
            <person name="Pursley I."/>
            <person name="Horton D.L."/>
            <person name="Alikhan N.F."/>
            <person name="Baker D."/>
            <person name="Gharbi K."/>
            <person name="Hall N."/>
            <person name="Watson M."/>
            <person name="Adriaenssens E.M."/>
            <person name="Foster-Nyarko E."/>
            <person name="Jarju S."/>
            <person name="Secka A."/>
            <person name="Antonio M."/>
            <person name="Oren A."/>
            <person name="Chaudhuri R.R."/>
            <person name="La Ragione R."/>
            <person name="Hildebrand F."/>
            <person name="Pallen M.J."/>
        </authorList>
    </citation>
    <scope>NUCLEOTIDE SEQUENCE</scope>
    <source>
        <strain evidence="10">CHK188-20938</strain>
    </source>
</reference>
<feature type="transmembrane region" description="Helical" evidence="9">
    <location>
        <begin position="295"/>
        <end position="323"/>
    </location>
</feature>
<evidence type="ECO:0000313" key="10">
    <source>
        <dbReference type="EMBL" id="HIV24208.1"/>
    </source>
</evidence>
<reference evidence="10" key="1">
    <citation type="submission" date="2020-10" db="EMBL/GenBank/DDBJ databases">
        <authorList>
            <person name="Gilroy R."/>
        </authorList>
    </citation>
    <scope>NUCLEOTIDE SEQUENCE</scope>
    <source>
        <strain evidence="10">CHK188-20938</strain>
    </source>
</reference>